<keyword evidence="5" id="KW-1185">Reference proteome</keyword>
<dbReference type="Gene3D" id="3.20.20.70">
    <property type="entry name" value="Aldolase class I"/>
    <property type="match status" value="1"/>
</dbReference>
<dbReference type="RefSeq" id="WP_115563502.1">
    <property type="nucleotide sequence ID" value="NZ_QRGR01000001.1"/>
</dbReference>
<keyword evidence="2" id="KW-0784">Thiamine biosynthesis</keyword>
<dbReference type="Pfam" id="PF02581">
    <property type="entry name" value="TMP-TENI"/>
    <property type="match status" value="1"/>
</dbReference>
<dbReference type="CDD" id="cd00564">
    <property type="entry name" value="TMP_TenI"/>
    <property type="match status" value="1"/>
</dbReference>
<dbReference type="EMBL" id="QRGR01000001">
    <property type="protein sequence ID" value="RDV16982.1"/>
    <property type="molecule type" value="Genomic_DNA"/>
</dbReference>
<gene>
    <name evidence="4" type="ORF">DXT99_00235</name>
</gene>
<dbReference type="SUPFAM" id="SSF51391">
    <property type="entry name" value="Thiamin phosphate synthase"/>
    <property type="match status" value="1"/>
</dbReference>
<comment type="caution">
    <text evidence="4">The sequence shown here is derived from an EMBL/GenBank/DDBJ whole genome shotgun (WGS) entry which is preliminary data.</text>
</comment>
<dbReference type="InterPro" id="IPR013785">
    <property type="entry name" value="Aldolase_TIM"/>
</dbReference>
<organism evidence="4 5">
    <name type="scientific">Pontibacter diazotrophicus</name>
    <dbReference type="NCBI Taxonomy" id="1400979"/>
    <lineage>
        <taxon>Bacteria</taxon>
        <taxon>Pseudomonadati</taxon>
        <taxon>Bacteroidota</taxon>
        <taxon>Cytophagia</taxon>
        <taxon>Cytophagales</taxon>
        <taxon>Hymenobacteraceae</taxon>
        <taxon>Pontibacter</taxon>
    </lineage>
</organism>
<dbReference type="GO" id="GO:0009228">
    <property type="term" value="P:thiamine biosynthetic process"/>
    <property type="evidence" value="ECO:0007669"/>
    <property type="project" value="UniProtKB-KW"/>
</dbReference>
<dbReference type="AlphaFoldDB" id="A0A3D8LJ35"/>
<evidence type="ECO:0000259" key="3">
    <source>
        <dbReference type="Pfam" id="PF02581"/>
    </source>
</evidence>
<comment type="pathway">
    <text evidence="1">Cofactor biosynthesis; thiamine diphosphate biosynthesis.</text>
</comment>
<evidence type="ECO:0000256" key="1">
    <source>
        <dbReference type="ARBA" id="ARBA00004948"/>
    </source>
</evidence>
<name>A0A3D8LJ35_9BACT</name>
<protein>
    <submittedName>
        <fullName evidence="4">Thiamine phosphate synthase</fullName>
    </submittedName>
</protein>
<dbReference type="InterPro" id="IPR036206">
    <property type="entry name" value="ThiamineP_synth_sf"/>
</dbReference>
<reference evidence="5" key="1">
    <citation type="submission" date="2018-08" db="EMBL/GenBank/DDBJ databases">
        <authorList>
            <person name="Liu Z.-W."/>
            <person name="Du Z.-J."/>
        </authorList>
    </citation>
    <scope>NUCLEOTIDE SEQUENCE [LARGE SCALE GENOMIC DNA]</scope>
    <source>
        <strain evidence="5">H4X</strain>
    </source>
</reference>
<dbReference type="InterPro" id="IPR022998">
    <property type="entry name" value="ThiamineP_synth_TenI"/>
</dbReference>
<evidence type="ECO:0000313" key="5">
    <source>
        <dbReference type="Proteomes" id="UP000256708"/>
    </source>
</evidence>
<proteinExistence type="predicted"/>
<dbReference type="PANTHER" id="PTHR20857:SF15">
    <property type="entry name" value="THIAMINE-PHOSPHATE SYNTHASE"/>
    <property type="match status" value="1"/>
</dbReference>
<evidence type="ECO:0000313" key="4">
    <source>
        <dbReference type="EMBL" id="RDV16982.1"/>
    </source>
</evidence>
<accession>A0A3D8LJ35</accession>
<feature type="domain" description="Thiamine phosphate synthase/TenI" evidence="3">
    <location>
        <begin position="4"/>
        <end position="176"/>
    </location>
</feature>
<dbReference type="PANTHER" id="PTHR20857">
    <property type="entry name" value="THIAMINE-PHOSPHATE PYROPHOSPHORYLASE"/>
    <property type="match status" value="1"/>
</dbReference>
<evidence type="ECO:0000256" key="2">
    <source>
        <dbReference type="ARBA" id="ARBA00022977"/>
    </source>
</evidence>
<dbReference type="GO" id="GO:0004789">
    <property type="term" value="F:thiamine-phosphate diphosphorylase activity"/>
    <property type="evidence" value="ECO:0007669"/>
    <property type="project" value="TreeGrafter"/>
</dbReference>
<sequence>MQLIVITSPERVEREHEICFRLFELGLQTLHLRKPEAGINELRNWLQQLPEQYHSRLMLHTHHALAQEFAVKGLHFREANRAAAATTAKLDLTFSTSFHTLEDIQKPRSYFDYAFLSPIFHSISKKDYPAAFTLDELEETLPKATLPIIALGGIKSDKLPQVQELGFAGAAVLGAIWDQPEPVEAFRNLLNAL</sequence>
<dbReference type="Proteomes" id="UP000256708">
    <property type="component" value="Unassembled WGS sequence"/>
</dbReference>
<dbReference type="GO" id="GO:0005737">
    <property type="term" value="C:cytoplasm"/>
    <property type="evidence" value="ECO:0007669"/>
    <property type="project" value="TreeGrafter"/>
</dbReference>